<gene>
    <name evidence="2" type="ORF">PG996_011359</name>
</gene>
<name>A0ABR1UET8_9PEZI</name>
<feature type="region of interest" description="Disordered" evidence="1">
    <location>
        <begin position="25"/>
        <end position="44"/>
    </location>
</feature>
<evidence type="ECO:0000313" key="3">
    <source>
        <dbReference type="Proteomes" id="UP001446871"/>
    </source>
</evidence>
<feature type="compositionally biased region" description="Acidic residues" evidence="1">
    <location>
        <begin position="206"/>
        <end position="218"/>
    </location>
</feature>
<dbReference type="EMBL" id="JAQQWM010000007">
    <property type="protein sequence ID" value="KAK8057422.1"/>
    <property type="molecule type" value="Genomic_DNA"/>
</dbReference>
<feature type="region of interest" description="Disordered" evidence="1">
    <location>
        <begin position="197"/>
        <end position="218"/>
    </location>
</feature>
<organism evidence="2 3">
    <name type="scientific">Apiospora saccharicola</name>
    <dbReference type="NCBI Taxonomy" id="335842"/>
    <lineage>
        <taxon>Eukaryota</taxon>
        <taxon>Fungi</taxon>
        <taxon>Dikarya</taxon>
        <taxon>Ascomycota</taxon>
        <taxon>Pezizomycotina</taxon>
        <taxon>Sordariomycetes</taxon>
        <taxon>Xylariomycetidae</taxon>
        <taxon>Amphisphaeriales</taxon>
        <taxon>Apiosporaceae</taxon>
        <taxon>Apiospora</taxon>
    </lineage>
</organism>
<protein>
    <submittedName>
        <fullName evidence="2">Uncharacterized protein</fullName>
    </submittedName>
</protein>
<reference evidence="2 3" key="1">
    <citation type="submission" date="2023-01" db="EMBL/GenBank/DDBJ databases">
        <title>Analysis of 21 Apiospora genomes using comparative genomics revels a genus with tremendous synthesis potential of carbohydrate active enzymes and secondary metabolites.</title>
        <authorList>
            <person name="Sorensen T."/>
        </authorList>
    </citation>
    <scope>NUCLEOTIDE SEQUENCE [LARGE SCALE GENOMIC DNA]</scope>
    <source>
        <strain evidence="2 3">CBS 83171</strain>
    </source>
</reference>
<keyword evidence="3" id="KW-1185">Reference proteome</keyword>
<proteinExistence type="predicted"/>
<dbReference type="Proteomes" id="UP001446871">
    <property type="component" value="Unassembled WGS sequence"/>
</dbReference>
<evidence type="ECO:0000313" key="2">
    <source>
        <dbReference type="EMBL" id="KAK8057422.1"/>
    </source>
</evidence>
<sequence length="218" mass="25174">MSSIDINFDQPKELFESMVMALEVKSSKPEKPSRSTRRSLNEDPATEFPATKIPRFVVEIGWIKVEVYRNDVMDEIPRYTGCHMVMDIATPIDERALWLVYRYRGVEEGIRLKSDRKFDRDHDLFAFLGLDDWENTRRRIPPDFDVAKLAVRAEDWYQETGECFPIQNLPDLMQSTAFRGDCRLLTPVGLFEEFKEKMGKSNGEGSGDEGEMETDACA</sequence>
<accession>A0ABR1UET8</accession>
<comment type="caution">
    <text evidence="2">The sequence shown here is derived from an EMBL/GenBank/DDBJ whole genome shotgun (WGS) entry which is preliminary data.</text>
</comment>
<evidence type="ECO:0000256" key="1">
    <source>
        <dbReference type="SAM" id="MobiDB-lite"/>
    </source>
</evidence>